<keyword evidence="1" id="KW-1133">Transmembrane helix</keyword>
<keyword evidence="1" id="KW-0812">Transmembrane</keyword>
<dbReference type="PATRIC" id="fig|1006006.8.peg.1616"/>
<dbReference type="AlphaFoldDB" id="F4FZV8"/>
<protein>
    <submittedName>
        <fullName evidence="2">Uncharacterized protein</fullName>
    </submittedName>
</protein>
<evidence type="ECO:0000313" key="2">
    <source>
        <dbReference type="EMBL" id="AEB95720.1"/>
    </source>
</evidence>
<feature type="transmembrane region" description="Helical" evidence="1">
    <location>
        <begin position="28"/>
        <end position="48"/>
    </location>
</feature>
<reference evidence="2 3" key="1">
    <citation type="journal article" date="2011" name="J. Bacteriol.">
        <title>Complete genome sequence of Metallosphaera cuprina, a metal sulfide-oxidizing archaeon from a hot spring.</title>
        <authorList>
            <person name="Liu L.J."/>
            <person name="You X.Y."/>
            <person name="Zheng H."/>
            <person name="Wang S."/>
            <person name="Jiang C.Y."/>
            <person name="Liu S.J."/>
        </authorList>
    </citation>
    <scope>NUCLEOTIDE SEQUENCE [LARGE SCALE GENOMIC DNA]</scope>
    <source>
        <strain evidence="2 3">Ar-4</strain>
    </source>
</reference>
<dbReference type="Proteomes" id="UP000007812">
    <property type="component" value="Chromosome"/>
</dbReference>
<dbReference type="STRING" id="1006006.Mcup_1617"/>
<dbReference type="EMBL" id="CP002656">
    <property type="protein sequence ID" value="AEB95720.1"/>
    <property type="molecule type" value="Genomic_DNA"/>
</dbReference>
<evidence type="ECO:0000313" key="3">
    <source>
        <dbReference type="Proteomes" id="UP000007812"/>
    </source>
</evidence>
<sequence>MEGVLAFGTYLGMRASKMLADSDGVSKWTYYDVVMGFGITFMLLTYWMSSPATDTLPFYNPYQGNLLYNPLNASPPF</sequence>
<keyword evidence="3" id="KW-1185">Reference proteome</keyword>
<dbReference type="KEGG" id="mcn:Mcup_1617"/>
<accession>F4FZV8</accession>
<keyword evidence="1" id="KW-0472">Membrane</keyword>
<proteinExistence type="predicted"/>
<name>F4FZV8_METCR</name>
<organism evidence="2 3">
    <name type="scientific">Metallosphaera cuprina (strain Ar-4)</name>
    <dbReference type="NCBI Taxonomy" id="1006006"/>
    <lineage>
        <taxon>Archaea</taxon>
        <taxon>Thermoproteota</taxon>
        <taxon>Thermoprotei</taxon>
        <taxon>Sulfolobales</taxon>
        <taxon>Sulfolobaceae</taxon>
        <taxon>Metallosphaera</taxon>
    </lineage>
</organism>
<evidence type="ECO:0000256" key="1">
    <source>
        <dbReference type="SAM" id="Phobius"/>
    </source>
</evidence>
<gene>
    <name evidence="2" type="ordered locus">Mcup_1617</name>
</gene>
<dbReference type="HOGENOM" id="CLU_2629709_0_0_2"/>